<keyword evidence="3" id="KW-0547">Nucleotide-binding</keyword>
<dbReference type="CDD" id="cd18029">
    <property type="entry name" value="DEXHc_XPB"/>
    <property type="match status" value="1"/>
</dbReference>
<dbReference type="EC" id="5.6.2.4" evidence="13"/>
<keyword evidence="8" id="KW-0238">DNA-binding</keyword>
<dbReference type="PANTHER" id="PTHR11274">
    <property type="entry name" value="RAD25/XP-B DNA REPAIR HELICASE"/>
    <property type="match status" value="1"/>
</dbReference>
<keyword evidence="9" id="KW-0234">DNA repair</keyword>
<keyword evidence="5" id="KW-0378">Hydrolase</keyword>
<dbReference type="InterPro" id="IPR001161">
    <property type="entry name" value="XPB/Ssl2"/>
</dbReference>
<dbReference type="Gene3D" id="3.40.50.300">
    <property type="entry name" value="P-loop containing nucleotide triphosphate hydrolases"/>
    <property type="match status" value="2"/>
</dbReference>
<dbReference type="Proteomes" id="UP000035681">
    <property type="component" value="Unplaced"/>
</dbReference>
<keyword evidence="6" id="KW-0347">Helicase</keyword>
<dbReference type="PRINTS" id="PR00851">
    <property type="entry name" value="XRODRMPGMNTB"/>
</dbReference>
<evidence type="ECO:0000256" key="1">
    <source>
        <dbReference type="ARBA" id="ARBA00004123"/>
    </source>
</evidence>
<comment type="similarity">
    <text evidence="2">Belongs to the helicase family. RAD25/XPB subfamily.</text>
</comment>
<dbReference type="AlphaFoldDB" id="A0AAF5DHH3"/>
<evidence type="ECO:0000256" key="3">
    <source>
        <dbReference type="ARBA" id="ARBA00022741"/>
    </source>
</evidence>
<dbReference type="GO" id="GO:0043138">
    <property type="term" value="F:3'-5' DNA helicase activity"/>
    <property type="evidence" value="ECO:0007669"/>
    <property type="project" value="UniProtKB-EC"/>
</dbReference>
<dbReference type="Pfam" id="PF04851">
    <property type="entry name" value="ResIII"/>
    <property type="match status" value="1"/>
</dbReference>
<dbReference type="PROSITE" id="PS51194">
    <property type="entry name" value="HELICASE_CTER"/>
    <property type="match status" value="1"/>
</dbReference>
<evidence type="ECO:0000259" key="18">
    <source>
        <dbReference type="PROSITE" id="PS51194"/>
    </source>
</evidence>
<dbReference type="InterPro" id="IPR032830">
    <property type="entry name" value="XPB/Ssl2_N"/>
</dbReference>
<proteinExistence type="inferred from homology"/>
<dbReference type="InterPro" id="IPR001650">
    <property type="entry name" value="Helicase_C-like"/>
</dbReference>
<dbReference type="Pfam" id="PF16203">
    <property type="entry name" value="ERCC3_RAD25_C"/>
    <property type="match status" value="1"/>
</dbReference>
<dbReference type="GO" id="GO:0006367">
    <property type="term" value="P:transcription initiation at RNA polymerase II promoter"/>
    <property type="evidence" value="ECO:0007669"/>
    <property type="project" value="InterPro"/>
</dbReference>
<reference evidence="20" key="1">
    <citation type="submission" date="2024-02" db="UniProtKB">
        <authorList>
            <consortium name="WormBaseParasite"/>
        </authorList>
    </citation>
    <scope>IDENTIFICATION</scope>
</reference>
<evidence type="ECO:0000256" key="14">
    <source>
        <dbReference type="ARBA" id="ARBA00044799"/>
    </source>
</evidence>
<evidence type="ECO:0000256" key="10">
    <source>
        <dbReference type="ARBA" id="ARBA00023235"/>
    </source>
</evidence>
<sequence length="865" mass="99050">MLKSQDLGDLCKLKNQKCRVKRHNGEYVDAIVSQIENEKITVLFAQEGKLYSKRITLLDFQIWNSFSIDVLKDSDKKTQNDNNNDKNNQTEEYERFLKTKSFFSGIKFNDGFNVPKAASANAETMSSALTDDFGAKDYRSSKDGSNKKLKPDHKLRPLWVAPDGHIFLESQSPVYKQVQDFLIAIAEPICRPDFIHEYQMTAYSLYAAVSVGFQTSDIIEYLERLSKSPLPEGIINFIKLCTESTGKVKLVLKHNRYFIESKHSEIIQKLLKDKVIQESLVEEKGKSKPEDAATIVAQTNVQKIRFPGANEAPITTTVPLSNVPDDINDFYTQLEEDEEDDEDVKKLKILTFEIKQESLETVQKRCIELDNPLLAEYDFRNDTDNPDLKIDLKPSTTLRPYQEKSLRKMFGNSRARSGIIVLPCGAGKTLVGVTAATTINKRALVLANSNVSVEQWKAQFKLWSTISENQIIRFTRDHRDSVPEGEAAKKPVVCFSTYSMIAFSGKRSFEAEKAMKFIESQEWGLLLLDEVHTIPAKMFRRVLTIVQAHCKLGLTATLVREDDKITDLNFLIGPKIYEANWMELQKAGHIAKVQCAEVWCPMQPDFYAYYLTSSQAKKLLLAVMNPYKYRICHFLIKFHERRNDKIIVFSDNVYALKRYAIEMGKPFLYGETNQEERMKILKNFQNNPRVNTIFVSKIADTSFDLPEANVLIQVSAHGGSRRQEAQRLGRILRAKKNATDEFNAFFYSLVSQDTVEMGYSRKRQRFLVNQGYAYKVVNHLPGIEKEDLKLSTKEEQLSLLRDVLRTNDADAEEERTKDDLYDGIRDSNYSKREGDHVHSGGYGGTYSVAKGNIESRHPLFKRFRS</sequence>
<comment type="catalytic activity">
    <reaction evidence="16">
        <text>ATP + H2O = ADP + phosphate + H(+)</text>
        <dbReference type="Rhea" id="RHEA:13065"/>
        <dbReference type="ChEBI" id="CHEBI:15377"/>
        <dbReference type="ChEBI" id="CHEBI:15378"/>
        <dbReference type="ChEBI" id="CHEBI:30616"/>
        <dbReference type="ChEBI" id="CHEBI:43474"/>
        <dbReference type="ChEBI" id="CHEBI:456216"/>
        <dbReference type="EC" id="5.6.2.4"/>
    </reaction>
</comment>
<comment type="catalytic activity">
    <reaction evidence="12">
        <text>Couples ATP hydrolysis with the unwinding of duplex DNA by translocating in the 3'-5' direction.</text>
        <dbReference type="EC" id="5.6.2.4"/>
    </reaction>
</comment>
<dbReference type="GO" id="GO:0097550">
    <property type="term" value="C:transcription preinitiation complex"/>
    <property type="evidence" value="ECO:0007669"/>
    <property type="project" value="TreeGrafter"/>
</dbReference>
<dbReference type="SMART" id="SM00487">
    <property type="entry name" value="DEXDc"/>
    <property type="match status" value="1"/>
</dbReference>
<dbReference type="NCBIfam" id="TIGR00603">
    <property type="entry name" value="rad25"/>
    <property type="match status" value="1"/>
</dbReference>
<dbReference type="CDD" id="cd18789">
    <property type="entry name" value="SF2_C_XPB"/>
    <property type="match status" value="1"/>
</dbReference>
<feature type="domain" description="Helicase ATP-binding" evidence="17">
    <location>
        <begin position="409"/>
        <end position="576"/>
    </location>
</feature>
<dbReference type="FunFam" id="3.40.50.300:FF:000077">
    <property type="entry name" value="Probable DNA repair helicase RAD25"/>
    <property type="match status" value="1"/>
</dbReference>
<feature type="domain" description="Helicase C-terminal" evidence="18">
    <location>
        <begin position="630"/>
        <end position="791"/>
    </location>
</feature>
<dbReference type="SUPFAM" id="SSF52540">
    <property type="entry name" value="P-loop containing nucleoside triphosphate hydrolases"/>
    <property type="match status" value="2"/>
</dbReference>
<evidence type="ECO:0000313" key="19">
    <source>
        <dbReference type="Proteomes" id="UP000035681"/>
    </source>
</evidence>
<keyword evidence="19" id="KW-1185">Reference proteome</keyword>
<evidence type="ECO:0000256" key="6">
    <source>
        <dbReference type="ARBA" id="ARBA00022806"/>
    </source>
</evidence>
<evidence type="ECO:0000256" key="11">
    <source>
        <dbReference type="ARBA" id="ARBA00023242"/>
    </source>
</evidence>
<dbReference type="InterPro" id="IPR006935">
    <property type="entry name" value="Helicase/UvrB_N"/>
</dbReference>
<comment type="subcellular location">
    <subcellularLocation>
        <location evidence="1">Nucleus</location>
    </subcellularLocation>
</comment>
<dbReference type="WBParaSite" id="TCONS_00011560.p1">
    <property type="protein sequence ID" value="TCONS_00011560.p1"/>
    <property type="gene ID" value="XLOC_006107"/>
</dbReference>
<dbReference type="GO" id="GO:0000112">
    <property type="term" value="C:nucleotide-excision repair factor 3 complex"/>
    <property type="evidence" value="ECO:0007669"/>
    <property type="project" value="TreeGrafter"/>
</dbReference>
<dbReference type="GO" id="GO:0016787">
    <property type="term" value="F:hydrolase activity"/>
    <property type="evidence" value="ECO:0007669"/>
    <property type="project" value="UniProtKB-KW"/>
</dbReference>
<evidence type="ECO:0000256" key="15">
    <source>
        <dbReference type="ARBA" id="ARBA00044810"/>
    </source>
</evidence>
<evidence type="ECO:0000256" key="4">
    <source>
        <dbReference type="ARBA" id="ARBA00022763"/>
    </source>
</evidence>
<dbReference type="FunFam" id="3.40.50.300:FF:000117">
    <property type="entry name" value="Putative DNA repair helicase rad25"/>
    <property type="match status" value="1"/>
</dbReference>
<evidence type="ECO:0000256" key="7">
    <source>
        <dbReference type="ARBA" id="ARBA00022840"/>
    </source>
</evidence>
<keyword evidence="11" id="KW-0539">Nucleus</keyword>
<evidence type="ECO:0000256" key="16">
    <source>
        <dbReference type="ARBA" id="ARBA00048988"/>
    </source>
</evidence>
<dbReference type="SMART" id="SM00490">
    <property type="entry name" value="HELICc"/>
    <property type="match status" value="1"/>
</dbReference>
<dbReference type="GO" id="GO:0006289">
    <property type="term" value="P:nucleotide-excision repair"/>
    <property type="evidence" value="ECO:0007669"/>
    <property type="project" value="InterPro"/>
</dbReference>
<evidence type="ECO:0000256" key="2">
    <source>
        <dbReference type="ARBA" id="ARBA00006637"/>
    </source>
</evidence>
<protein>
    <recommendedName>
        <fullName evidence="14">General transcription and DNA repair factor IIH helicase/translocase subunit XPB</fullName>
        <ecNumber evidence="13">5.6.2.4</ecNumber>
    </recommendedName>
    <alternativeName>
        <fullName evidence="15">DNA 3'-5' helicase/translocase XPB</fullName>
    </alternativeName>
</protein>
<dbReference type="PANTHER" id="PTHR11274:SF0">
    <property type="entry name" value="GENERAL TRANSCRIPTION AND DNA REPAIR FACTOR IIH HELICASE SUBUNIT XPB"/>
    <property type="match status" value="1"/>
</dbReference>
<organism evidence="19 20">
    <name type="scientific">Strongyloides stercoralis</name>
    <name type="common">Threadworm</name>
    <dbReference type="NCBI Taxonomy" id="6248"/>
    <lineage>
        <taxon>Eukaryota</taxon>
        <taxon>Metazoa</taxon>
        <taxon>Ecdysozoa</taxon>
        <taxon>Nematoda</taxon>
        <taxon>Chromadorea</taxon>
        <taxon>Rhabditida</taxon>
        <taxon>Tylenchina</taxon>
        <taxon>Panagrolaimomorpha</taxon>
        <taxon>Strongyloidoidea</taxon>
        <taxon>Strongyloididae</taxon>
        <taxon>Strongyloides</taxon>
    </lineage>
</organism>
<dbReference type="GO" id="GO:0005524">
    <property type="term" value="F:ATP binding"/>
    <property type="evidence" value="ECO:0007669"/>
    <property type="project" value="UniProtKB-KW"/>
</dbReference>
<evidence type="ECO:0000313" key="20">
    <source>
        <dbReference type="WBParaSite" id="TCONS_00011560.p1"/>
    </source>
</evidence>
<evidence type="ECO:0000259" key="17">
    <source>
        <dbReference type="PROSITE" id="PS51192"/>
    </source>
</evidence>
<evidence type="ECO:0000256" key="13">
    <source>
        <dbReference type="ARBA" id="ARBA00034808"/>
    </source>
</evidence>
<name>A0AAF5DHH3_STRER</name>
<dbReference type="InterPro" id="IPR050615">
    <property type="entry name" value="ATP-dep_DNA_Helicase"/>
</dbReference>
<accession>A0AAF5DHH3</accession>
<keyword evidence="4" id="KW-0227">DNA damage</keyword>
<keyword evidence="10" id="KW-0413">Isomerase</keyword>
<evidence type="ECO:0000256" key="12">
    <source>
        <dbReference type="ARBA" id="ARBA00034617"/>
    </source>
</evidence>
<dbReference type="GO" id="GO:0005675">
    <property type="term" value="C:transcription factor TFIIH holo complex"/>
    <property type="evidence" value="ECO:0007669"/>
    <property type="project" value="TreeGrafter"/>
</dbReference>
<dbReference type="Pfam" id="PF13625">
    <property type="entry name" value="Helicase_C_3"/>
    <property type="match status" value="1"/>
</dbReference>
<evidence type="ECO:0000256" key="5">
    <source>
        <dbReference type="ARBA" id="ARBA00022801"/>
    </source>
</evidence>
<dbReference type="PROSITE" id="PS51192">
    <property type="entry name" value="HELICASE_ATP_BIND_1"/>
    <property type="match status" value="1"/>
</dbReference>
<evidence type="ECO:0000256" key="8">
    <source>
        <dbReference type="ARBA" id="ARBA00023125"/>
    </source>
</evidence>
<evidence type="ECO:0000256" key="9">
    <source>
        <dbReference type="ARBA" id="ARBA00023204"/>
    </source>
</evidence>
<dbReference type="InterPro" id="IPR027417">
    <property type="entry name" value="P-loop_NTPase"/>
</dbReference>
<keyword evidence="7" id="KW-0067">ATP-binding</keyword>
<dbReference type="InterPro" id="IPR014001">
    <property type="entry name" value="Helicase_ATP-bd"/>
</dbReference>
<dbReference type="InterPro" id="IPR032438">
    <property type="entry name" value="ERCC3_RAD25_C"/>
</dbReference>
<dbReference type="GO" id="GO:0003677">
    <property type="term" value="F:DNA binding"/>
    <property type="evidence" value="ECO:0007669"/>
    <property type="project" value="UniProtKB-KW"/>
</dbReference>